<keyword evidence="3" id="KW-0547">Nucleotide-binding</keyword>
<dbReference type="GO" id="GO:0005634">
    <property type="term" value="C:nucleus"/>
    <property type="evidence" value="ECO:0007669"/>
    <property type="project" value="TreeGrafter"/>
</dbReference>
<keyword evidence="2" id="KW-0808">Transferase</keyword>
<dbReference type="AlphaFoldDB" id="A0A9P5TPG7"/>
<evidence type="ECO:0000313" key="8">
    <source>
        <dbReference type="Proteomes" id="UP000724874"/>
    </source>
</evidence>
<evidence type="ECO:0000256" key="2">
    <source>
        <dbReference type="ARBA" id="ARBA00022679"/>
    </source>
</evidence>
<organism evidence="7 8">
    <name type="scientific">Gymnopilus junonius</name>
    <name type="common">Spectacular rustgill mushroom</name>
    <name type="synonym">Gymnopilus spectabilis subsp. junonius</name>
    <dbReference type="NCBI Taxonomy" id="109634"/>
    <lineage>
        <taxon>Eukaryota</taxon>
        <taxon>Fungi</taxon>
        <taxon>Dikarya</taxon>
        <taxon>Basidiomycota</taxon>
        <taxon>Agaricomycotina</taxon>
        <taxon>Agaricomycetes</taxon>
        <taxon>Agaricomycetidae</taxon>
        <taxon>Agaricales</taxon>
        <taxon>Agaricineae</taxon>
        <taxon>Hymenogastraceae</taxon>
        <taxon>Gymnopilus</taxon>
    </lineage>
</organism>
<keyword evidence="4 7" id="KW-0418">Kinase</keyword>
<dbReference type="GO" id="GO:0004674">
    <property type="term" value="F:protein serine/threonine kinase activity"/>
    <property type="evidence" value="ECO:0007669"/>
    <property type="project" value="UniProtKB-KW"/>
</dbReference>
<dbReference type="SUPFAM" id="SSF56112">
    <property type="entry name" value="Protein kinase-like (PK-like)"/>
    <property type="match status" value="1"/>
</dbReference>
<dbReference type="PANTHER" id="PTHR45646:SF11">
    <property type="entry name" value="SERINE_THREONINE-PROTEIN KINASE DOA"/>
    <property type="match status" value="1"/>
</dbReference>
<dbReference type="Gene3D" id="3.30.200.20">
    <property type="entry name" value="Phosphorylase Kinase, domain 1"/>
    <property type="match status" value="1"/>
</dbReference>
<dbReference type="PANTHER" id="PTHR45646">
    <property type="entry name" value="SERINE/THREONINE-PROTEIN KINASE DOA-RELATED"/>
    <property type="match status" value="1"/>
</dbReference>
<dbReference type="Gene3D" id="1.10.510.10">
    <property type="entry name" value="Transferase(Phosphotransferase) domain 1"/>
    <property type="match status" value="1"/>
</dbReference>
<keyword evidence="5" id="KW-0067">ATP-binding</keyword>
<reference evidence="7" key="1">
    <citation type="submission" date="2020-11" db="EMBL/GenBank/DDBJ databases">
        <authorList>
            <consortium name="DOE Joint Genome Institute"/>
            <person name="Ahrendt S."/>
            <person name="Riley R."/>
            <person name="Andreopoulos W."/>
            <person name="LaButti K."/>
            <person name="Pangilinan J."/>
            <person name="Ruiz-duenas F.J."/>
            <person name="Barrasa J.M."/>
            <person name="Sanchez-Garcia M."/>
            <person name="Camarero S."/>
            <person name="Miyauchi S."/>
            <person name="Serrano A."/>
            <person name="Linde D."/>
            <person name="Babiker R."/>
            <person name="Drula E."/>
            <person name="Ayuso-Fernandez I."/>
            <person name="Pacheco R."/>
            <person name="Padilla G."/>
            <person name="Ferreira P."/>
            <person name="Barriuso J."/>
            <person name="Kellner H."/>
            <person name="Castanera R."/>
            <person name="Alfaro M."/>
            <person name="Ramirez L."/>
            <person name="Pisabarro A.G."/>
            <person name="Kuo A."/>
            <person name="Tritt A."/>
            <person name="Lipzen A."/>
            <person name="He G."/>
            <person name="Yan M."/>
            <person name="Ng V."/>
            <person name="Cullen D."/>
            <person name="Martin F."/>
            <person name="Rosso M.-N."/>
            <person name="Henrissat B."/>
            <person name="Hibbett D."/>
            <person name="Martinez A.T."/>
            <person name="Grigoriev I.V."/>
        </authorList>
    </citation>
    <scope>NUCLEOTIDE SEQUENCE</scope>
    <source>
        <strain evidence="7">AH 44721</strain>
    </source>
</reference>
<dbReference type="Proteomes" id="UP000724874">
    <property type="component" value="Unassembled WGS sequence"/>
</dbReference>
<feature type="domain" description="Protein kinase" evidence="6">
    <location>
        <begin position="1"/>
        <end position="316"/>
    </location>
</feature>
<dbReference type="InterPro" id="IPR000719">
    <property type="entry name" value="Prot_kinase_dom"/>
</dbReference>
<evidence type="ECO:0000313" key="7">
    <source>
        <dbReference type="EMBL" id="KAF8903165.1"/>
    </source>
</evidence>
<evidence type="ECO:0000256" key="5">
    <source>
        <dbReference type="ARBA" id="ARBA00022840"/>
    </source>
</evidence>
<name>A0A9P5TPG7_GYMJU</name>
<dbReference type="GO" id="GO:0043484">
    <property type="term" value="P:regulation of RNA splicing"/>
    <property type="evidence" value="ECO:0007669"/>
    <property type="project" value="TreeGrafter"/>
</dbReference>
<protein>
    <submittedName>
        <fullName evidence="7">Kinase-like protein</fullName>
    </submittedName>
</protein>
<comment type="caution">
    <text evidence="7">The sequence shown here is derived from an EMBL/GenBank/DDBJ whole genome shotgun (WGS) entry which is preliminary data.</text>
</comment>
<gene>
    <name evidence="7" type="ORF">CPB84DRAFT_1904719</name>
</gene>
<dbReference type="Pfam" id="PF00069">
    <property type="entry name" value="Pkinase"/>
    <property type="match status" value="1"/>
</dbReference>
<dbReference type="OrthoDB" id="5979581at2759"/>
<evidence type="ECO:0000256" key="4">
    <source>
        <dbReference type="ARBA" id="ARBA00022777"/>
    </source>
</evidence>
<proteinExistence type="predicted"/>
<keyword evidence="1" id="KW-0723">Serine/threonine-protein kinase</keyword>
<dbReference type="GO" id="GO:0005524">
    <property type="term" value="F:ATP binding"/>
    <property type="evidence" value="ECO:0007669"/>
    <property type="project" value="UniProtKB-KW"/>
</dbReference>
<evidence type="ECO:0000259" key="6">
    <source>
        <dbReference type="PROSITE" id="PS50011"/>
    </source>
</evidence>
<dbReference type="InterPro" id="IPR051175">
    <property type="entry name" value="CLK_kinases"/>
</dbReference>
<sequence>MSRNNSYVALKVLNGFHTELFERGRICELEVLQQVSMPPSTPHCLQLMSHFTFPGKGTAGQHLCLVTNVIGGDVKSLFTKHGIFPFPLAKRIILHLLRGIAHAHTRGVLLTSDPPRRHAPEASHDGLVEAAISQPLPIPTLQEAMQRTFVVADFGHVILTAQLVENHTENKISPPPLRPPEIIIGGPWDAKVDIWTFGCLIFELITGRAFFKYEPDPKLNLDEPNYIIYQMLCYTCEDISAEQLMVSAFADQFFDTNCNFKAIPRLMDYPFEISIRCYKVIEEADVLSTAALMRRCLRLDPAQRASAAELLSDPWFDGVE</sequence>
<keyword evidence="8" id="KW-1185">Reference proteome</keyword>
<evidence type="ECO:0000256" key="3">
    <source>
        <dbReference type="ARBA" id="ARBA00022741"/>
    </source>
</evidence>
<accession>A0A9P5TPG7</accession>
<dbReference type="SMART" id="SM00220">
    <property type="entry name" value="S_TKc"/>
    <property type="match status" value="1"/>
</dbReference>
<dbReference type="InterPro" id="IPR011009">
    <property type="entry name" value="Kinase-like_dom_sf"/>
</dbReference>
<evidence type="ECO:0000256" key="1">
    <source>
        <dbReference type="ARBA" id="ARBA00022527"/>
    </source>
</evidence>
<dbReference type="EMBL" id="JADNYJ010000032">
    <property type="protein sequence ID" value="KAF8903165.1"/>
    <property type="molecule type" value="Genomic_DNA"/>
</dbReference>
<dbReference type="PROSITE" id="PS50011">
    <property type="entry name" value="PROTEIN_KINASE_DOM"/>
    <property type="match status" value="1"/>
</dbReference>